<dbReference type="InterPro" id="IPR037272">
    <property type="entry name" value="SNS_sf"/>
</dbReference>
<feature type="transmembrane region" description="Helical" evidence="6">
    <location>
        <begin position="12"/>
        <end position="32"/>
    </location>
</feature>
<dbReference type="PANTHER" id="PTHR42948">
    <property type="entry name" value="TRANSPORTER"/>
    <property type="match status" value="1"/>
</dbReference>
<evidence type="ECO:0000256" key="6">
    <source>
        <dbReference type="SAM" id="Phobius"/>
    </source>
</evidence>
<evidence type="ECO:0000313" key="7">
    <source>
        <dbReference type="EMBL" id="MST68996.1"/>
    </source>
</evidence>
<sequence length="468" mass="50548">MEDNNKGQFNSNFGFLMASLGSAVGLGNLWSFPYKMGIGGGFAFLLIYIILAVIVGYPLMLSEITLGRKTQKAAIEAYKEADHRFTFNGVLQTAVPWFLIAFYCTFGGYITKYLVDSVIGLFSSKTDIESMDPGQMFGDMISVGQVGKGVMWMVLFLAITTVIVFGGVSGGIEKFCKIAMPALFFLLIIVVIRSCTLPGAGPGLKFLFSPDLTMWKKSFFDVVSLAGGQMFFSLSLSSGCIIAYGSYLGKKENLEKDAAIITAGDSLVAVLAGMAIFPAVFAFGLEPGAGPGLLFVSMTTVFQHMGFAGRIFQLMFWLLVFFAALSSSIGMMEAGISAILDSRIKAGKSANRVVVSSIMCAVAFIGNFLTVFDCLGGNPKMNWFHLFGQGSVLDVWDCLAEGILMPLTGLIMAILLGWVVPHYIDDEVASSAPGGVFKTKGFYDFCIKWLGPLFMAMIVYGQIKSFWG</sequence>
<evidence type="ECO:0000256" key="2">
    <source>
        <dbReference type="ARBA" id="ARBA00022448"/>
    </source>
</evidence>
<feature type="transmembrane region" description="Helical" evidence="6">
    <location>
        <begin position="445"/>
        <end position="463"/>
    </location>
</feature>
<feature type="transmembrane region" description="Helical" evidence="6">
    <location>
        <begin position="353"/>
        <end position="372"/>
    </location>
</feature>
<dbReference type="PRINTS" id="PR00176">
    <property type="entry name" value="NANEUSMPORT"/>
</dbReference>
<evidence type="ECO:0000256" key="3">
    <source>
        <dbReference type="ARBA" id="ARBA00022692"/>
    </source>
</evidence>
<dbReference type="PANTHER" id="PTHR42948:SF1">
    <property type="entry name" value="TRANSPORTER"/>
    <property type="match status" value="1"/>
</dbReference>
<organism evidence="7">
    <name type="scientific">Baileyella intestinalis</name>
    <dbReference type="NCBI Taxonomy" id="2606709"/>
    <lineage>
        <taxon>Bacteria</taxon>
        <taxon>Bacillati</taxon>
        <taxon>Bacillota</taxon>
        <taxon>Clostridia</taxon>
        <taxon>Peptostreptococcales</taxon>
        <taxon>Anaerovoracaceae</taxon>
        <taxon>Baileyella</taxon>
    </lineage>
</organism>
<feature type="transmembrane region" description="Helical" evidence="6">
    <location>
        <begin position="222"/>
        <end position="247"/>
    </location>
</feature>
<feature type="transmembrane region" description="Helical" evidence="6">
    <location>
        <begin position="94"/>
        <end position="115"/>
    </location>
</feature>
<dbReference type="Pfam" id="PF00209">
    <property type="entry name" value="SNF"/>
    <property type="match status" value="2"/>
</dbReference>
<protein>
    <submittedName>
        <fullName evidence="7">Sodium-dependent transporter</fullName>
    </submittedName>
</protein>
<dbReference type="AlphaFoldDB" id="A0A6A8MC94"/>
<evidence type="ECO:0000256" key="5">
    <source>
        <dbReference type="ARBA" id="ARBA00023136"/>
    </source>
</evidence>
<feature type="transmembrane region" description="Helical" evidence="6">
    <location>
        <begin position="403"/>
        <end position="424"/>
    </location>
</feature>
<evidence type="ECO:0000256" key="4">
    <source>
        <dbReference type="ARBA" id="ARBA00022989"/>
    </source>
</evidence>
<feature type="transmembrane region" description="Helical" evidence="6">
    <location>
        <begin position="38"/>
        <end position="59"/>
    </location>
</feature>
<keyword evidence="5 6" id="KW-0472">Membrane</keyword>
<feature type="transmembrane region" description="Helical" evidence="6">
    <location>
        <begin position="311"/>
        <end position="332"/>
    </location>
</feature>
<comment type="subcellular location">
    <subcellularLocation>
        <location evidence="1">Membrane</location>
        <topology evidence="1">Multi-pass membrane protein</topology>
    </subcellularLocation>
</comment>
<dbReference type="InterPro" id="IPR000175">
    <property type="entry name" value="Na/ntran_symport"/>
</dbReference>
<dbReference type="PROSITE" id="PS50267">
    <property type="entry name" value="NA_NEUROTRAN_SYMP_3"/>
    <property type="match status" value="1"/>
</dbReference>
<dbReference type="CDD" id="cd10336">
    <property type="entry name" value="SLC6sbd_Tyt1-Like"/>
    <property type="match status" value="1"/>
</dbReference>
<dbReference type="GO" id="GO:0016020">
    <property type="term" value="C:membrane"/>
    <property type="evidence" value="ECO:0007669"/>
    <property type="project" value="UniProtKB-SubCell"/>
</dbReference>
<proteinExistence type="predicted"/>
<dbReference type="RefSeq" id="WP_154572471.1">
    <property type="nucleotide sequence ID" value="NZ_VUNB01000004.1"/>
</dbReference>
<name>A0A6A8MC94_9FIRM</name>
<keyword evidence="4 6" id="KW-1133">Transmembrane helix</keyword>
<evidence type="ECO:0000256" key="1">
    <source>
        <dbReference type="ARBA" id="ARBA00004141"/>
    </source>
</evidence>
<comment type="caution">
    <text evidence="7">The sequence shown here is derived from an EMBL/GenBank/DDBJ whole genome shotgun (WGS) entry which is preliminary data.</text>
</comment>
<feature type="transmembrane region" description="Helical" evidence="6">
    <location>
        <begin position="182"/>
        <end position="202"/>
    </location>
</feature>
<keyword evidence="3 6" id="KW-0812">Transmembrane</keyword>
<feature type="transmembrane region" description="Helical" evidence="6">
    <location>
        <begin position="259"/>
        <end position="285"/>
    </location>
</feature>
<gene>
    <name evidence="7" type="ORF">FYJ66_05250</name>
</gene>
<accession>A0A6A8MC94</accession>
<dbReference type="EMBL" id="VUNB01000004">
    <property type="protein sequence ID" value="MST68996.1"/>
    <property type="molecule type" value="Genomic_DNA"/>
</dbReference>
<dbReference type="SUPFAM" id="SSF161070">
    <property type="entry name" value="SNF-like"/>
    <property type="match status" value="1"/>
</dbReference>
<feature type="transmembrane region" description="Helical" evidence="6">
    <location>
        <begin position="150"/>
        <end position="170"/>
    </location>
</feature>
<dbReference type="NCBIfam" id="NF037979">
    <property type="entry name" value="Na_transp"/>
    <property type="match status" value="1"/>
</dbReference>
<reference evidence="7" key="1">
    <citation type="submission" date="2019-09" db="EMBL/GenBank/DDBJ databases">
        <title>In-depth cultivation of the pig gut microbiome towards novel bacterial diversity and tailored functional studies.</title>
        <authorList>
            <person name="Wylensek D."/>
            <person name="Hitch T.C.A."/>
            <person name="Clavel T."/>
        </authorList>
    </citation>
    <scope>NUCLEOTIDE SEQUENCE</scope>
    <source>
        <strain evidence="7">RF-744-FAT-WT-3</strain>
    </source>
</reference>
<dbReference type="InterPro" id="IPR047218">
    <property type="entry name" value="YocR/YhdH-like"/>
</dbReference>
<keyword evidence="2" id="KW-0813">Transport</keyword>